<evidence type="ECO:0000313" key="8">
    <source>
        <dbReference type="Proteomes" id="UP000325055"/>
    </source>
</evidence>
<evidence type="ECO:0000256" key="5">
    <source>
        <dbReference type="SAM" id="Phobius"/>
    </source>
</evidence>
<dbReference type="Pfam" id="PF04932">
    <property type="entry name" value="Wzy_C"/>
    <property type="match status" value="1"/>
</dbReference>
<dbReference type="GO" id="GO:0016020">
    <property type="term" value="C:membrane"/>
    <property type="evidence" value="ECO:0007669"/>
    <property type="project" value="UniProtKB-SubCell"/>
</dbReference>
<feature type="transmembrane region" description="Helical" evidence="5">
    <location>
        <begin position="6"/>
        <end position="27"/>
    </location>
</feature>
<dbReference type="AlphaFoldDB" id="A0A5M6A8D1"/>
<keyword evidence="7" id="KW-0436">Ligase</keyword>
<evidence type="ECO:0000256" key="1">
    <source>
        <dbReference type="ARBA" id="ARBA00004141"/>
    </source>
</evidence>
<proteinExistence type="predicted"/>
<dbReference type="GO" id="GO:0016874">
    <property type="term" value="F:ligase activity"/>
    <property type="evidence" value="ECO:0007669"/>
    <property type="project" value="UniProtKB-KW"/>
</dbReference>
<feature type="transmembrane region" description="Helical" evidence="5">
    <location>
        <begin position="114"/>
        <end position="135"/>
    </location>
</feature>
<keyword evidence="2 5" id="KW-0812">Transmembrane</keyword>
<feature type="transmembrane region" description="Helical" evidence="5">
    <location>
        <begin position="65"/>
        <end position="82"/>
    </location>
</feature>
<keyword evidence="4 5" id="KW-0472">Membrane</keyword>
<comment type="subcellular location">
    <subcellularLocation>
        <location evidence="1">Membrane</location>
        <topology evidence="1">Multi-pass membrane protein</topology>
    </subcellularLocation>
</comment>
<keyword evidence="3 5" id="KW-1133">Transmembrane helix</keyword>
<feature type="transmembrane region" description="Helical" evidence="5">
    <location>
        <begin position="212"/>
        <end position="232"/>
    </location>
</feature>
<organism evidence="7 8">
    <name type="scientific">Bacteroides cellulosilyticus</name>
    <dbReference type="NCBI Taxonomy" id="246787"/>
    <lineage>
        <taxon>Bacteria</taxon>
        <taxon>Pseudomonadati</taxon>
        <taxon>Bacteroidota</taxon>
        <taxon>Bacteroidia</taxon>
        <taxon>Bacteroidales</taxon>
        <taxon>Bacteroidaceae</taxon>
        <taxon>Bacteroides</taxon>
    </lineage>
</organism>
<evidence type="ECO:0000259" key="6">
    <source>
        <dbReference type="Pfam" id="PF04932"/>
    </source>
</evidence>
<dbReference type="EMBL" id="VVYW01000009">
    <property type="protein sequence ID" value="KAA5408699.1"/>
    <property type="molecule type" value="Genomic_DNA"/>
</dbReference>
<feature type="domain" description="O-antigen ligase-related" evidence="6">
    <location>
        <begin position="173"/>
        <end position="313"/>
    </location>
</feature>
<feature type="transmembrane region" description="Helical" evidence="5">
    <location>
        <begin position="39"/>
        <end position="59"/>
    </location>
</feature>
<feature type="transmembrane region" description="Helical" evidence="5">
    <location>
        <begin position="167"/>
        <end position="183"/>
    </location>
</feature>
<evidence type="ECO:0000256" key="4">
    <source>
        <dbReference type="ARBA" id="ARBA00023136"/>
    </source>
</evidence>
<accession>A0A5M6A8D1</accession>
<feature type="transmembrane region" description="Helical" evidence="5">
    <location>
        <begin position="356"/>
        <end position="374"/>
    </location>
</feature>
<feature type="transmembrane region" description="Helical" evidence="5">
    <location>
        <begin position="301"/>
        <end position="320"/>
    </location>
</feature>
<feature type="transmembrane region" description="Helical" evidence="5">
    <location>
        <begin position="332"/>
        <end position="350"/>
    </location>
</feature>
<comment type="caution">
    <text evidence="7">The sequence shown here is derived from an EMBL/GenBank/DDBJ whole genome shotgun (WGS) entry which is preliminary data.</text>
</comment>
<feature type="transmembrane region" description="Helical" evidence="5">
    <location>
        <begin position="189"/>
        <end position="205"/>
    </location>
</feature>
<feature type="transmembrane region" description="Helical" evidence="5">
    <location>
        <begin position="87"/>
        <end position="108"/>
    </location>
</feature>
<dbReference type="InterPro" id="IPR007016">
    <property type="entry name" value="O-antigen_ligase-rel_domated"/>
</dbReference>
<gene>
    <name evidence="7" type="ORF">F2Y86_12940</name>
</gene>
<dbReference type="RefSeq" id="WP_149949842.1">
    <property type="nucleotide sequence ID" value="NZ_RCXI01000009.1"/>
</dbReference>
<reference evidence="7 8" key="1">
    <citation type="journal article" date="2019" name="Nat. Med.">
        <title>A library of human gut bacterial isolates paired with longitudinal multiomics data enables mechanistic microbiome research.</title>
        <authorList>
            <person name="Poyet M."/>
            <person name="Groussin M."/>
            <person name="Gibbons S.M."/>
            <person name="Avila-Pacheco J."/>
            <person name="Jiang X."/>
            <person name="Kearney S.M."/>
            <person name="Perrotta A.R."/>
            <person name="Berdy B."/>
            <person name="Zhao S."/>
            <person name="Lieberman T.D."/>
            <person name="Swanson P.K."/>
            <person name="Smith M."/>
            <person name="Roesemann S."/>
            <person name="Alexander J.E."/>
            <person name="Rich S.A."/>
            <person name="Livny J."/>
            <person name="Vlamakis H."/>
            <person name="Clish C."/>
            <person name="Bullock K."/>
            <person name="Deik A."/>
            <person name="Scott J."/>
            <person name="Pierce K.A."/>
            <person name="Xavier R.J."/>
            <person name="Alm E.J."/>
        </authorList>
    </citation>
    <scope>NUCLEOTIDE SEQUENCE [LARGE SCALE GENOMIC DNA]</scope>
    <source>
        <strain evidence="7 8">BIOML-A7</strain>
    </source>
</reference>
<dbReference type="Proteomes" id="UP000325055">
    <property type="component" value="Unassembled WGS sequence"/>
</dbReference>
<evidence type="ECO:0000313" key="7">
    <source>
        <dbReference type="EMBL" id="KAA5408699.1"/>
    </source>
</evidence>
<name>A0A5M6A8D1_9BACE</name>
<protein>
    <submittedName>
        <fullName evidence="7">O-antigen ligase family protein</fullName>
    </submittedName>
</protein>
<evidence type="ECO:0000256" key="3">
    <source>
        <dbReference type="ARBA" id="ARBA00022989"/>
    </source>
</evidence>
<evidence type="ECO:0000256" key="2">
    <source>
        <dbReference type="ARBA" id="ARBA00022692"/>
    </source>
</evidence>
<sequence>MKLNTLFLYFYLCFLLLFAIVSASFWLDFRNNTPIPKFLITLLLDLFGVCVCFFNINIFGVNRGIALALIWILLTPFTLYIAHTSFLLSDIVSVVLWPFVFITSYILVRSNNSNFYKLQTTFVWIMGVMLLFFLYSKHSKTIYDLEQSNMIFFPLLTLPWLMSLKRNVIKILFLLLLFIMILYSLKRSAIIVGFLCFAPYIFSFLSRYRNKFLGVLLSFSLVLALGVSFYAINQASGNIITERFSTMGEDEGSGRLIIYGLVFDMQSHSSDMEWIFGHGHYAVRQDSIWDMSAHNDFLEVLYDYGIIVLILYIFFIVNIIRQLFVLRKRNSWLYGAYFASLILFFVQSMVSHLILYASNFIFLVAFWGAVQAIIDTENNRMRYENLDNNARCSYGK</sequence>